<dbReference type="Gene3D" id="3.60.20.10">
    <property type="entry name" value="Glutamine Phosphoribosylpyrophosphate, subunit 1, domain 1"/>
    <property type="match status" value="1"/>
</dbReference>
<dbReference type="Pfam" id="PF00310">
    <property type="entry name" value="GATase_2"/>
    <property type="match status" value="1"/>
</dbReference>
<dbReference type="InterPro" id="IPR029055">
    <property type="entry name" value="Ntn_hydrolases_N"/>
</dbReference>
<evidence type="ECO:0000259" key="1">
    <source>
        <dbReference type="Pfam" id="PF00310"/>
    </source>
</evidence>
<protein>
    <submittedName>
        <fullName evidence="2">Glutamate synthase subunit alpha</fullName>
        <ecNumber evidence="2">1.4.1.13</ecNumber>
    </submittedName>
</protein>
<dbReference type="InterPro" id="IPR017932">
    <property type="entry name" value="GATase_2_dom"/>
</dbReference>
<dbReference type="SUPFAM" id="SSF56235">
    <property type="entry name" value="N-terminal nucleophile aminohydrolases (Ntn hydrolases)"/>
    <property type="match status" value="1"/>
</dbReference>
<dbReference type="EMBL" id="UASD01000004">
    <property type="protein sequence ID" value="SPX09029.1"/>
    <property type="molecule type" value="Genomic_DNA"/>
</dbReference>
<dbReference type="GO" id="GO:0004355">
    <property type="term" value="F:glutamate synthase (NADPH) activity"/>
    <property type="evidence" value="ECO:0007669"/>
    <property type="project" value="UniProtKB-EC"/>
</dbReference>
<name>A0A2X1PT07_ECOLX</name>
<proteinExistence type="predicted"/>
<dbReference type="AlphaFoldDB" id="A0A2X1PT07"/>
<feature type="domain" description="Glutamine amidotransferase type-2" evidence="1">
    <location>
        <begin position="2"/>
        <end position="79"/>
    </location>
</feature>
<reference evidence="2 3" key="1">
    <citation type="submission" date="2018-06" db="EMBL/GenBank/DDBJ databases">
        <authorList>
            <consortium name="Pathogen Informatics"/>
            <person name="Doyle S."/>
        </authorList>
    </citation>
    <scope>NUCLEOTIDE SEQUENCE [LARGE SCALE GENOMIC DNA]</scope>
    <source>
        <strain evidence="2 3">NCTC9073</strain>
    </source>
</reference>
<dbReference type="Proteomes" id="UP000250780">
    <property type="component" value="Unassembled WGS sequence"/>
</dbReference>
<dbReference type="EC" id="1.4.1.13" evidence="2"/>
<organism evidence="2 3">
    <name type="scientific">Escherichia coli</name>
    <dbReference type="NCBI Taxonomy" id="562"/>
    <lineage>
        <taxon>Bacteria</taxon>
        <taxon>Pseudomonadati</taxon>
        <taxon>Pseudomonadota</taxon>
        <taxon>Gammaproteobacteria</taxon>
        <taxon>Enterobacterales</taxon>
        <taxon>Enterobacteriaceae</taxon>
        <taxon>Escherichia</taxon>
    </lineage>
</organism>
<evidence type="ECO:0000313" key="3">
    <source>
        <dbReference type="Proteomes" id="UP000250780"/>
    </source>
</evidence>
<evidence type="ECO:0000313" key="2">
    <source>
        <dbReference type="EMBL" id="SPX09029.1"/>
    </source>
</evidence>
<sequence>MHMEPWDGPAGIVMSDGRFAACNLDRNGLRPARYVITKDKLITCASEVGIWDYQPDEVVEKGRVGPGELMVIDTRSGRIPALGRNR</sequence>
<accession>A0A2X1PT07</accession>
<keyword evidence="2" id="KW-0560">Oxidoreductase</keyword>
<gene>
    <name evidence="2" type="primary">gltB_2</name>
    <name evidence="2" type="ORF">NCTC9073_00267</name>
</gene>